<comment type="subcellular location">
    <subcellularLocation>
        <location evidence="1">Membrane</location>
        <topology evidence="1">Multi-pass membrane protein</topology>
    </subcellularLocation>
</comment>
<feature type="transmembrane region" description="Helical" evidence="6">
    <location>
        <begin position="99"/>
        <end position="121"/>
    </location>
</feature>
<organism evidence="7 8">
    <name type="scientific">Strongylocentrotus purpuratus</name>
    <name type="common">Purple sea urchin</name>
    <dbReference type="NCBI Taxonomy" id="7668"/>
    <lineage>
        <taxon>Eukaryota</taxon>
        <taxon>Metazoa</taxon>
        <taxon>Echinodermata</taxon>
        <taxon>Eleutherozoa</taxon>
        <taxon>Echinozoa</taxon>
        <taxon>Echinoidea</taxon>
        <taxon>Euechinoidea</taxon>
        <taxon>Echinacea</taxon>
        <taxon>Camarodonta</taxon>
        <taxon>Echinidea</taxon>
        <taxon>Strongylocentrotidae</taxon>
        <taxon>Strongylocentrotus</taxon>
    </lineage>
</organism>
<keyword evidence="2 6" id="KW-0812">Transmembrane</keyword>
<keyword evidence="3 6" id="KW-1133">Transmembrane helix</keyword>
<dbReference type="GO" id="GO:0005886">
    <property type="term" value="C:plasma membrane"/>
    <property type="evidence" value="ECO:0000318"/>
    <property type="project" value="GO_Central"/>
</dbReference>
<evidence type="ECO:0000256" key="6">
    <source>
        <dbReference type="SAM" id="Phobius"/>
    </source>
</evidence>
<keyword evidence="8" id="KW-1185">Reference proteome</keyword>
<evidence type="ECO:0000256" key="5">
    <source>
        <dbReference type="SAM" id="MobiDB-lite"/>
    </source>
</evidence>
<dbReference type="OrthoDB" id="8191171at2759"/>
<dbReference type="PANTHER" id="PTHR16521">
    <property type="entry name" value="TYPE-1 ANGIOTENSIN II RECEPTOR-ASSOCIATED PROTEIN"/>
    <property type="match status" value="1"/>
</dbReference>
<dbReference type="InterPro" id="IPR009436">
    <property type="entry name" value="AGTRAP"/>
</dbReference>
<feature type="transmembrane region" description="Helical" evidence="6">
    <location>
        <begin position="74"/>
        <end position="92"/>
    </location>
</feature>
<protein>
    <submittedName>
        <fullName evidence="7">Uncharacterized protein</fullName>
    </submittedName>
</protein>
<dbReference type="GeneID" id="105446089"/>
<reference evidence="8" key="1">
    <citation type="submission" date="2015-02" db="EMBL/GenBank/DDBJ databases">
        <title>Genome sequencing for Strongylocentrotus purpuratus.</title>
        <authorList>
            <person name="Murali S."/>
            <person name="Liu Y."/>
            <person name="Vee V."/>
            <person name="English A."/>
            <person name="Wang M."/>
            <person name="Skinner E."/>
            <person name="Han Y."/>
            <person name="Muzny D.M."/>
            <person name="Worley K.C."/>
            <person name="Gibbs R.A."/>
        </authorList>
    </citation>
    <scope>NUCLEOTIDE SEQUENCE</scope>
</reference>
<reference evidence="7" key="2">
    <citation type="submission" date="2021-01" db="UniProtKB">
        <authorList>
            <consortium name="EnsemblMetazoa"/>
        </authorList>
    </citation>
    <scope>IDENTIFICATION</scope>
</reference>
<evidence type="ECO:0000256" key="2">
    <source>
        <dbReference type="ARBA" id="ARBA00022692"/>
    </source>
</evidence>
<dbReference type="PANTHER" id="PTHR16521:SF3">
    <property type="entry name" value="TYPE-1 ANGIOTENSIN II RECEPTOR-ASSOCIATED PROTEIN"/>
    <property type="match status" value="1"/>
</dbReference>
<feature type="transmembrane region" description="Helical" evidence="6">
    <location>
        <begin position="136"/>
        <end position="156"/>
    </location>
</feature>
<evidence type="ECO:0000313" key="8">
    <source>
        <dbReference type="Proteomes" id="UP000007110"/>
    </source>
</evidence>
<dbReference type="AlphaFoldDB" id="A0A7M7NWN8"/>
<dbReference type="EnsemblMetazoa" id="XM_030986785">
    <property type="protein sequence ID" value="XP_030842645"/>
    <property type="gene ID" value="LOC105446089"/>
</dbReference>
<proteinExistence type="predicted"/>
<keyword evidence="4 6" id="KW-0472">Membrane</keyword>
<evidence type="ECO:0000313" key="7">
    <source>
        <dbReference type="EnsemblMetazoa" id="XP_030842645"/>
    </source>
</evidence>
<evidence type="ECO:0000256" key="4">
    <source>
        <dbReference type="ARBA" id="ARBA00023136"/>
    </source>
</evidence>
<accession>A0A7M7NWN8</accession>
<dbReference type="GO" id="GO:0038166">
    <property type="term" value="P:angiotensin-activated signaling pathway"/>
    <property type="evidence" value="ECO:0007669"/>
    <property type="project" value="InterPro"/>
</dbReference>
<sequence>MYRYTIMYQLEQKRIEQEKRSRDRERQLRHAAPIKKLDNKAAALRQGRVQVWVVVGVQFVLTVWASMGGWIDSGYVYMNSIILITGLMAIMMPESPESVFMMLIFEILSILMDIIFLGIYFPRIQCVEVNCSTMKFGAGMCILNLLLKPVAIYLLFREYNRRGGDYGDLNFPNPTVRGYENIDQSLPTNNQVEEAHPPTSIDKPYTPLPQ</sequence>
<feature type="region of interest" description="Disordered" evidence="5">
    <location>
        <begin position="188"/>
        <end position="210"/>
    </location>
</feature>
<dbReference type="Pfam" id="PF06396">
    <property type="entry name" value="AGTRAP"/>
    <property type="match status" value="1"/>
</dbReference>
<dbReference type="Proteomes" id="UP000007110">
    <property type="component" value="Unassembled WGS sequence"/>
</dbReference>
<dbReference type="InParanoid" id="A0A7M7NWN8"/>
<dbReference type="RefSeq" id="XP_030842645.1">
    <property type="nucleotide sequence ID" value="XM_030986785.1"/>
</dbReference>
<evidence type="ECO:0000256" key="1">
    <source>
        <dbReference type="ARBA" id="ARBA00004141"/>
    </source>
</evidence>
<feature type="transmembrane region" description="Helical" evidence="6">
    <location>
        <begin position="49"/>
        <end position="68"/>
    </location>
</feature>
<evidence type="ECO:0000256" key="3">
    <source>
        <dbReference type="ARBA" id="ARBA00022989"/>
    </source>
</evidence>
<dbReference type="KEGG" id="spu:105446089"/>
<dbReference type="SMART" id="SM00805">
    <property type="entry name" value="AGTRAP"/>
    <property type="match status" value="1"/>
</dbReference>
<name>A0A7M7NWN8_STRPU</name>